<gene>
    <name evidence="1" type="ORF">RJ639_042737</name>
</gene>
<name>A0AA88WA16_9ASTE</name>
<evidence type="ECO:0000313" key="2">
    <source>
        <dbReference type="Proteomes" id="UP001188597"/>
    </source>
</evidence>
<proteinExistence type="predicted"/>
<organism evidence="1 2">
    <name type="scientific">Escallonia herrerae</name>
    <dbReference type="NCBI Taxonomy" id="1293975"/>
    <lineage>
        <taxon>Eukaryota</taxon>
        <taxon>Viridiplantae</taxon>
        <taxon>Streptophyta</taxon>
        <taxon>Embryophyta</taxon>
        <taxon>Tracheophyta</taxon>
        <taxon>Spermatophyta</taxon>
        <taxon>Magnoliopsida</taxon>
        <taxon>eudicotyledons</taxon>
        <taxon>Gunneridae</taxon>
        <taxon>Pentapetalae</taxon>
        <taxon>asterids</taxon>
        <taxon>campanulids</taxon>
        <taxon>Escalloniales</taxon>
        <taxon>Escalloniaceae</taxon>
        <taxon>Escallonia</taxon>
    </lineage>
</organism>
<dbReference type="AlphaFoldDB" id="A0AA88WA16"/>
<evidence type="ECO:0000313" key="1">
    <source>
        <dbReference type="EMBL" id="KAK3023727.1"/>
    </source>
</evidence>
<sequence>MSEVGFMLCHETTLSSPKQPAFIFKTANAGTDSSSASVGAVSVENQRLMLGTRKILNYQFSKEVSLQKQQTIFLNRIKLEGGSGPVYQQALFAQHIHTPLTHMPKTHMTKLGSVRIYIRR</sequence>
<keyword evidence="2" id="KW-1185">Reference proteome</keyword>
<protein>
    <submittedName>
        <fullName evidence="1">Uncharacterized protein</fullName>
    </submittedName>
</protein>
<dbReference type="Proteomes" id="UP001188597">
    <property type="component" value="Unassembled WGS sequence"/>
</dbReference>
<reference evidence="1" key="1">
    <citation type="submission" date="2022-12" db="EMBL/GenBank/DDBJ databases">
        <title>Draft genome assemblies for two species of Escallonia (Escalloniales).</title>
        <authorList>
            <person name="Chanderbali A."/>
            <person name="Dervinis C."/>
            <person name="Anghel I."/>
            <person name="Soltis D."/>
            <person name="Soltis P."/>
            <person name="Zapata F."/>
        </authorList>
    </citation>
    <scope>NUCLEOTIDE SEQUENCE</scope>
    <source>
        <strain evidence="1">UCBG64.0493</strain>
        <tissue evidence="1">Leaf</tissue>
    </source>
</reference>
<dbReference type="EMBL" id="JAVXUP010000639">
    <property type="protein sequence ID" value="KAK3023727.1"/>
    <property type="molecule type" value="Genomic_DNA"/>
</dbReference>
<comment type="caution">
    <text evidence="1">The sequence shown here is derived from an EMBL/GenBank/DDBJ whole genome shotgun (WGS) entry which is preliminary data.</text>
</comment>
<accession>A0AA88WA16</accession>